<evidence type="ECO:0000256" key="2">
    <source>
        <dbReference type="SAM" id="MobiDB-lite"/>
    </source>
</evidence>
<feature type="region of interest" description="Disordered" evidence="2">
    <location>
        <begin position="1"/>
        <end position="44"/>
    </location>
</feature>
<organism evidence="4 5">
    <name type="scientific">Psylliodes chrysocephalus</name>
    <dbReference type="NCBI Taxonomy" id="3402493"/>
    <lineage>
        <taxon>Eukaryota</taxon>
        <taxon>Metazoa</taxon>
        <taxon>Ecdysozoa</taxon>
        <taxon>Arthropoda</taxon>
        <taxon>Hexapoda</taxon>
        <taxon>Insecta</taxon>
        <taxon>Pterygota</taxon>
        <taxon>Neoptera</taxon>
        <taxon>Endopterygota</taxon>
        <taxon>Coleoptera</taxon>
        <taxon>Polyphaga</taxon>
        <taxon>Cucujiformia</taxon>
        <taxon>Chrysomeloidea</taxon>
        <taxon>Chrysomelidae</taxon>
        <taxon>Galerucinae</taxon>
        <taxon>Alticini</taxon>
        <taxon>Psylliodes</taxon>
    </lineage>
</organism>
<dbReference type="Gene3D" id="4.10.60.10">
    <property type="entry name" value="Zinc finger, CCHC-type"/>
    <property type="match status" value="1"/>
</dbReference>
<dbReference type="SUPFAM" id="SSF57756">
    <property type="entry name" value="Retrovirus zinc finger-like domains"/>
    <property type="match status" value="1"/>
</dbReference>
<accession>A0A9P0GK60</accession>
<feature type="domain" description="CCHC-type" evidence="3">
    <location>
        <begin position="68"/>
        <end position="81"/>
    </location>
</feature>
<reference evidence="4" key="1">
    <citation type="submission" date="2022-01" db="EMBL/GenBank/DDBJ databases">
        <authorList>
            <person name="King R."/>
        </authorList>
    </citation>
    <scope>NUCLEOTIDE SEQUENCE</scope>
</reference>
<feature type="compositionally biased region" description="Polar residues" evidence="2">
    <location>
        <begin position="21"/>
        <end position="44"/>
    </location>
</feature>
<feature type="region of interest" description="Disordered" evidence="2">
    <location>
        <begin position="82"/>
        <end position="134"/>
    </location>
</feature>
<protein>
    <recommendedName>
        <fullName evidence="3">CCHC-type domain-containing protein</fullName>
    </recommendedName>
</protein>
<feature type="compositionally biased region" description="Polar residues" evidence="2">
    <location>
        <begin position="99"/>
        <end position="131"/>
    </location>
</feature>
<feature type="compositionally biased region" description="Low complexity" evidence="2">
    <location>
        <begin position="87"/>
        <end position="98"/>
    </location>
</feature>
<sequence>MDDTTFSSLAGDPTNKIDSPENPTSNMPYSTALKQNHNQTSNLTTKEQAIVFPSLNNVNLQDADDQVCYECKKPGHKGSDCLNQLNTQSQPQTQPAPTYSNSPPQNNQTLEPNQEINNGDESTIPTTNESMSHCDISPVVETPTTPHTQTNTIELNPKRNSRNHLDQINLHPTPVKTNVMLPKLIVQQ</sequence>
<keyword evidence="1" id="KW-0862">Zinc</keyword>
<evidence type="ECO:0000256" key="1">
    <source>
        <dbReference type="PROSITE-ProRule" id="PRU00047"/>
    </source>
</evidence>
<keyword evidence="1" id="KW-0863">Zinc-finger</keyword>
<keyword evidence="1" id="KW-0479">Metal-binding</keyword>
<dbReference type="EMBL" id="OV651818">
    <property type="protein sequence ID" value="CAH1112701.1"/>
    <property type="molecule type" value="Genomic_DNA"/>
</dbReference>
<dbReference type="InterPro" id="IPR036875">
    <property type="entry name" value="Znf_CCHC_sf"/>
</dbReference>
<keyword evidence="5" id="KW-1185">Reference proteome</keyword>
<gene>
    <name evidence="4" type="ORF">PSYICH_LOCUS12499</name>
</gene>
<dbReference type="AlphaFoldDB" id="A0A9P0GK60"/>
<evidence type="ECO:0000313" key="4">
    <source>
        <dbReference type="EMBL" id="CAH1112701.1"/>
    </source>
</evidence>
<evidence type="ECO:0000313" key="5">
    <source>
        <dbReference type="Proteomes" id="UP001153636"/>
    </source>
</evidence>
<dbReference type="GO" id="GO:0008270">
    <property type="term" value="F:zinc ion binding"/>
    <property type="evidence" value="ECO:0007669"/>
    <property type="project" value="UniProtKB-KW"/>
</dbReference>
<evidence type="ECO:0000259" key="3">
    <source>
        <dbReference type="PROSITE" id="PS50158"/>
    </source>
</evidence>
<name>A0A9P0GK60_9CUCU</name>
<proteinExistence type="predicted"/>
<dbReference type="GO" id="GO:0003676">
    <property type="term" value="F:nucleic acid binding"/>
    <property type="evidence" value="ECO:0007669"/>
    <property type="project" value="InterPro"/>
</dbReference>
<dbReference type="Proteomes" id="UP001153636">
    <property type="component" value="Chromosome 6"/>
</dbReference>
<dbReference type="InterPro" id="IPR001878">
    <property type="entry name" value="Znf_CCHC"/>
</dbReference>
<dbReference type="PROSITE" id="PS50158">
    <property type="entry name" value="ZF_CCHC"/>
    <property type="match status" value="1"/>
</dbReference>